<dbReference type="Gene3D" id="1.10.246.80">
    <property type="match status" value="1"/>
</dbReference>
<dbReference type="InterPro" id="IPR006674">
    <property type="entry name" value="HD_domain"/>
</dbReference>
<keyword evidence="2 8" id="KW-0808">Transferase</keyword>
<evidence type="ECO:0000256" key="1">
    <source>
        <dbReference type="ARBA" id="ARBA00001946"/>
    </source>
</evidence>
<dbReference type="SUPFAM" id="SSF81301">
    <property type="entry name" value="Nucleotidyltransferase"/>
    <property type="match status" value="1"/>
</dbReference>
<evidence type="ECO:0000259" key="9">
    <source>
        <dbReference type="Pfam" id="PF01743"/>
    </source>
</evidence>
<dbReference type="GO" id="GO:0000049">
    <property type="term" value="F:tRNA binding"/>
    <property type="evidence" value="ECO:0007669"/>
    <property type="project" value="TreeGrafter"/>
</dbReference>
<evidence type="ECO:0000256" key="2">
    <source>
        <dbReference type="ARBA" id="ARBA00022679"/>
    </source>
</evidence>
<evidence type="ECO:0000256" key="6">
    <source>
        <dbReference type="ARBA" id="ARBA00022741"/>
    </source>
</evidence>
<evidence type="ECO:0000256" key="8">
    <source>
        <dbReference type="RuleBase" id="RU003953"/>
    </source>
</evidence>
<keyword evidence="3" id="KW-0819">tRNA processing</keyword>
<evidence type="ECO:0000313" key="12">
    <source>
        <dbReference type="EMBL" id="PIP33982.1"/>
    </source>
</evidence>
<keyword evidence="6" id="KW-0547">Nucleotide-binding</keyword>
<protein>
    <recommendedName>
        <fullName evidence="14">HD domain-containing protein</fullName>
    </recommendedName>
</protein>
<evidence type="ECO:0000256" key="4">
    <source>
        <dbReference type="ARBA" id="ARBA00022695"/>
    </source>
</evidence>
<dbReference type="Gene3D" id="3.30.460.10">
    <property type="entry name" value="Beta Polymerase, domain 2"/>
    <property type="match status" value="1"/>
</dbReference>
<dbReference type="Pfam" id="PF12627">
    <property type="entry name" value="PolyA_pol_RNAbd"/>
    <property type="match status" value="1"/>
</dbReference>
<evidence type="ECO:0000259" key="11">
    <source>
        <dbReference type="Pfam" id="PF12627"/>
    </source>
</evidence>
<dbReference type="SUPFAM" id="SSF81891">
    <property type="entry name" value="Poly A polymerase C-terminal region-like"/>
    <property type="match status" value="1"/>
</dbReference>
<dbReference type="GO" id="GO:0000166">
    <property type="term" value="F:nucleotide binding"/>
    <property type="evidence" value="ECO:0007669"/>
    <property type="project" value="UniProtKB-KW"/>
</dbReference>
<gene>
    <name evidence="12" type="ORF">COX22_01460</name>
</gene>
<dbReference type="Pfam" id="PF01966">
    <property type="entry name" value="HD"/>
    <property type="match status" value="1"/>
</dbReference>
<keyword evidence="8" id="KW-0694">RNA-binding</keyword>
<dbReference type="InterPro" id="IPR002646">
    <property type="entry name" value="PolA_pol_head_dom"/>
</dbReference>
<sequence>MNIPPQIKSLLAQMRSAGYEAYLVGGCVRDLLLGREPKDWDITTIAKPEEILRIFPSGKYENSFGTVLVPMKSLLSDQDEQESGVVEITTYRSESRYQDHRHPEEVKFEDELDKDLERRDFTINALALGLDIEAASPEIIDLFGGQKDLRQRIIRAVGEPEERFKEDGLRLLRAIRLSAELDFALEPKTERAISKLAGSLKFIAPERIRDELIKIFQSPRPSEAVARLASLKLLNYIIPELVQAIGVNQNRHHIHTVFKHCLLSLKYCPNPDWRVRLAALLHDIGKPRVKKMQGTEATFYNHDILGAKMTEKILRRLKFSQADSAQVVNLVRNHMFYYNVGEVTEASVRRLIAKVGKENLRDLIDLRIADRLGSGVPKAKPYKLRHLEYLLDKVQSDPVSVKMLKINGHDLMELLKIPPGPVLGAILDVLLSEVIEDPARNNRDYLSLRAVEIFASDWQSGRQQAKNVIAVRRQNDEAAIKAVHWVK</sequence>
<evidence type="ECO:0000256" key="7">
    <source>
        <dbReference type="ARBA" id="ARBA00022842"/>
    </source>
</evidence>
<keyword evidence="4" id="KW-0548">Nucleotidyltransferase</keyword>
<keyword evidence="5" id="KW-0479">Metal-binding</keyword>
<evidence type="ECO:0000256" key="3">
    <source>
        <dbReference type="ARBA" id="ARBA00022694"/>
    </source>
</evidence>
<dbReference type="AlphaFoldDB" id="A0A2G9ZLF1"/>
<dbReference type="CDD" id="cd05398">
    <property type="entry name" value="NT_ClassII-CCAase"/>
    <property type="match status" value="1"/>
</dbReference>
<dbReference type="GO" id="GO:0008033">
    <property type="term" value="P:tRNA processing"/>
    <property type="evidence" value="ECO:0007669"/>
    <property type="project" value="UniProtKB-KW"/>
</dbReference>
<reference evidence="12 13" key="1">
    <citation type="submission" date="2017-09" db="EMBL/GenBank/DDBJ databases">
        <title>Depth-based differentiation of microbial function through sediment-hosted aquifers and enrichment of novel symbionts in the deep terrestrial subsurface.</title>
        <authorList>
            <person name="Probst A.J."/>
            <person name="Ladd B."/>
            <person name="Jarett J.K."/>
            <person name="Geller-Mcgrath D.E."/>
            <person name="Sieber C.M."/>
            <person name="Emerson J.B."/>
            <person name="Anantharaman K."/>
            <person name="Thomas B.C."/>
            <person name="Malmstrom R."/>
            <person name="Stieglmeier M."/>
            <person name="Klingl A."/>
            <person name="Woyke T."/>
            <person name="Ryan C.M."/>
            <person name="Banfield J.F."/>
        </authorList>
    </citation>
    <scope>NUCLEOTIDE SEQUENCE [LARGE SCALE GENOMIC DNA]</scope>
    <source>
        <strain evidence="12">CG23_combo_of_CG06-09_8_20_14_all_49_15</strain>
    </source>
</reference>
<dbReference type="PANTHER" id="PTHR46173">
    <property type="entry name" value="CCA TRNA NUCLEOTIDYLTRANSFERASE 1, MITOCHONDRIAL"/>
    <property type="match status" value="1"/>
</dbReference>
<dbReference type="InterPro" id="IPR006675">
    <property type="entry name" value="HDIG_dom"/>
</dbReference>
<dbReference type="CDD" id="cd00077">
    <property type="entry name" value="HDc"/>
    <property type="match status" value="1"/>
</dbReference>
<dbReference type="InterPro" id="IPR043519">
    <property type="entry name" value="NT_sf"/>
</dbReference>
<comment type="caution">
    <text evidence="12">The sequence shown here is derived from an EMBL/GenBank/DDBJ whole genome shotgun (WGS) entry which is preliminary data.</text>
</comment>
<dbReference type="EMBL" id="PCSD01000030">
    <property type="protein sequence ID" value="PIP33982.1"/>
    <property type="molecule type" value="Genomic_DNA"/>
</dbReference>
<dbReference type="GO" id="GO:0046872">
    <property type="term" value="F:metal ion binding"/>
    <property type="evidence" value="ECO:0007669"/>
    <property type="project" value="UniProtKB-KW"/>
</dbReference>
<accession>A0A2G9ZLF1</accession>
<dbReference type="Pfam" id="PF01743">
    <property type="entry name" value="PolyA_pol"/>
    <property type="match status" value="1"/>
</dbReference>
<name>A0A2G9ZLF1_9BACT</name>
<proteinExistence type="inferred from homology"/>
<comment type="similarity">
    <text evidence="8">Belongs to the tRNA nucleotidyltransferase/poly(A) polymerase family.</text>
</comment>
<organism evidence="12 13">
    <name type="scientific">Candidatus Falkowbacteria bacterium CG23_combo_of_CG06-09_8_20_14_all_49_15</name>
    <dbReference type="NCBI Taxonomy" id="1974572"/>
    <lineage>
        <taxon>Bacteria</taxon>
        <taxon>Candidatus Falkowiibacteriota</taxon>
    </lineage>
</organism>
<feature type="domain" description="Poly A polymerase head" evidence="9">
    <location>
        <begin position="21"/>
        <end position="155"/>
    </location>
</feature>
<dbReference type="InterPro" id="IPR003607">
    <property type="entry name" value="HD/PDEase_dom"/>
</dbReference>
<dbReference type="Gene3D" id="1.10.3090.10">
    <property type="entry name" value="cca-adding enzyme, domain 2"/>
    <property type="match status" value="1"/>
</dbReference>
<feature type="domain" description="tRNA nucleotidyltransferase/poly(A) polymerase RNA and SrmB- binding" evidence="11">
    <location>
        <begin position="182"/>
        <end position="242"/>
    </location>
</feature>
<evidence type="ECO:0008006" key="14">
    <source>
        <dbReference type="Google" id="ProtNLM"/>
    </source>
</evidence>
<dbReference type="GO" id="GO:0016779">
    <property type="term" value="F:nucleotidyltransferase activity"/>
    <property type="evidence" value="ECO:0007669"/>
    <property type="project" value="UniProtKB-KW"/>
</dbReference>
<comment type="cofactor">
    <cofactor evidence="1">
        <name>Mg(2+)</name>
        <dbReference type="ChEBI" id="CHEBI:18420"/>
    </cofactor>
</comment>
<dbReference type="InterPro" id="IPR032828">
    <property type="entry name" value="PolyA_RNA-bd"/>
</dbReference>
<evidence type="ECO:0000313" key="13">
    <source>
        <dbReference type="Proteomes" id="UP000230729"/>
    </source>
</evidence>
<feature type="domain" description="HD" evidence="10">
    <location>
        <begin position="274"/>
        <end position="372"/>
    </location>
</feature>
<dbReference type="PANTHER" id="PTHR46173:SF1">
    <property type="entry name" value="CCA TRNA NUCLEOTIDYLTRANSFERASE 1, MITOCHONDRIAL"/>
    <property type="match status" value="1"/>
</dbReference>
<dbReference type="Proteomes" id="UP000230729">
    <property type="component" value="Unassembled WGS sequence"/>
</dbReference>
<keyword evidence="7" id="KW-0460">Magnesium</keyword>
<dbReference type="InterPro" id="IPR050264">
    <property type="entry name" value="Bact_CCA-adding_enz_type3_sf"/>
</dbReference>
<evidence type="ECO:0000259" key="10">
    <source>
        <dbReference type="Pfam" id="PF01966"/>
    </source>
</evidence>
<dbReference type="NCBIfam" id="TIGR00277">
    <property type="entry name" value="HDIG"/>
    <property type="match status" value="1"/>
</dbReference>
<evidence type="ECO:0000256" key="5">
    <source>
        <dbReference type="ARBA" id="ARBA00022723"/>
    </source>
</evidence>